<evidence type="ECO:0000313" key="3">
    <source>
        <dbReference type="EMBL" id="APJ02565.1"/>
    </source>
</evidence>
<keyword evidence="1" id="KW-0597">Phosphoprotein</keyword>
<reference evidence="3" key="1">
    <citation type="submission" date="2016-10" db="EMBL/GenBank/DDBJ databases">
        <title>Silvanigrella aquatica sp. nov., isolated from a freshwater lake located in the Black Forest, Germany, description of Silvanigrellaceae fam. nov., Silvanigrellales ord. nov., reclassification of the order Bdellovibrionales in the class Oligoflexia, reclassification of the families Bacteriovoracaceae and Halobacteriovoraceae in the new order Bacteriovoracales ord. nov., and reclassification of the family Pseudobacteriovoracaceae in the order Oligoflexiales.</title>
        <authorList>
            <person name="Hahn M.W."/>
            <person name="Schmidt J."/>
            <person name="Koll U."/>
            <person name="Rohde M."/>
            <person name="Verbag S."/>
            <person name="Pitt A."/>
            <person name="Nakai R."/>
            <person name="Naganuma T."/>
            <person name="Lang E."/>
        </authorList>
    </citation>
    <scope>NUCLEOTIDE SEQUENCE [LARGE SCALE GENOMIC DNA]</scope>
    <source>
        <strain evidence="3">MWH-Nonnen-W8red</strain>
    </source>
</reference>
<sequence>MKVLIIDDDADLLDMTIKRFKRKGIDAEGAQNLTTARELLKKHPEIKSIVCDLFLLEGENGIDFYDKDLKSNFSGKFVLATGDDTADSRIEKYKSENKNFACFQKPYAIEDVIKFIEQ</sequence>
<dbReference type="Proteomes" id="UP000184731">
    <property type="component" value="Chromosome"/>
</dbReference>
<organism evidence="3 4">
    <name type="scientific">Silvanigrella aquatica</name>
    <dbReference type="NCBI Taxonomy" id="1915309"/>
    <lineage>
        <taxon>Bacteria</taxon>
        <taxon>Pseudomonadati</taxon>
        <taxon>Bdellovibrionota</taxon>
        <taxon>Oligoflexia</taxon>
        <taxon>Silvanigrellales</taxon>
        <taxon>Silvanigrellaceae</taxon>
        <taxon>Silvanigrella</taxon>
    </lineage>
</organism>
<keyword evidence="4" id="KW-1185">Reference proteome</keyword>
<evidence type="ECO:0000256" key="1">
    <source>
        <dbReference type="PROSITE-ProRule" id="PRU00169"/>
    </source>
</evidence>
<dbReference type="GO" id="GO:0000160">
    <property type="term" value="P:phosphorelay signal transduction system"/>
    <property type="evidence" value="ECO:0007669"/>
    <property type="project" value="InterPro"/>
</dbReference>
<evidence type="ECO:0000259" key="2">
    <source>
        <dbReference type="PROSITE" id="PS50110"/>
    </source>
</evidence>
<evidence type="ECO:0000313" key="4">
    <source>
        <dbReference type="Proteomes" id="UP000184731"/>
    </source>
</evidence>
<dbReference type="KEGG" id="saqi:AXG55_00895"/>
<proteinExistence type="predicted"/>
<gene>
    <name evidence="3" type="ORF">AXG55_00895</name>
</gene>
<dbReference type="EMBL" id="CP017834">
    <property type="protein sequence ID" value="APJ02565.1"/>
    <property type="molecule type" value="Genomic_DNA"/>
</dbReference>
<protein>
    <recommendedName>
        <fullName evidence="2">Response regulatory domain-containing protein</fullName>
    </recommendedName>
</protein>
<dbReference type="RefSeq" id="WP_148696274.1">
    <property type="nucleotide sequence ID" value="NZ_CP017834.1"/>
</dbReference>
<name>A0A1L4CX89_9BACT</name>
<feature type="modified residue" description="4-aspartylphosphate" evidence="1">
    <location>
        <position position="52"/>
    </location>
</feature>
<dbReference type="InterPro" id="IPR001789">
    <property type="entry name" value="Sig_transdc_resp-reg_receiver"/>
</dbReference>
<feature type="domain" description="Response regulatory" evidence="2">
    <location>
        <begin position="2"/>
        <end position="118"/>
    </location>
</feature>
<dbReference type="Gene3D" id="3.40.50.2300">
    <property type="match status" value="1"/>
</dbReference>
<accession>A0A1L4CX89</accession>
<dbReference type="AlphaFoldDB" id="A0A1L4CX89"/>
<dbReference type="STRING" id="1915309.AXG55_00895"/>
<dbReference type="OrthoDB" id="5295776at2"/>
<dbReference type="PROSITE" id="PS50110">
    <property type="entry name" value="RESPONSE_REGULATORY"/>
    <property type="match status" value="1"/>
</dbReference>
<dbReference type="SMART" id="SM00448">
    <property type="entry name" value="REC"/>
    <property type="match status" value="1"/>
</dbReference>
<dbReference type="SUPFAM" id="SSF52172">
    <property type="entry name" value="CheY-like"/>
    <property type="match status" value="1"/>
</dbReference>
<dbReference type="Pfam" id="PF00072">
    <property type="entry name" value="Response_reg"/>
    <property type="match status" value="1"/>
</dbReference>
<dbReference type="InterPro" id="IPR011006">
    <property type="entry name" value="CheY-like_superfamily"/>
</dbReference>